<dbReference type="Proteomes" id="UP000075360">
    <property type="component" value="Unassembled WGS sequence"/>
</dbReference>
<proteinExistence type="predicted"/>
<protein>
    <submittedName>
        <fullName evidence="1">Uncharacterized protein</fullName>
    </submittedName>
</protein>
<reference evidence="1 2" key="1">
    <citation type="submission" date="2015-06" db="EMBL/GenBank/DDBJ databases">
        <title>Improved classification and identification of acetic acid bacteria using matrix-assisted laser desorption/ionization time-of-flight mass spectrometry; Gluconobacter nephelii and Gluconobacter uchimurae are later heterotypic synonyms of Gluconobacter japonicus and Gluconobacter oxydans, respectively.</title>
        <authorList>
            <person name="Li L."/>
            <person name="Cleenwerck I."/>
            <person name="De Vuyst L."/>
            <person name="Vandamme P."/>
        </authorList>
    </citation>
    <scope>NUCLEOTIDE SEQUENCE [LARGE SCALE GENOMIC DNA]</scope>
    <source>
        <strain evidence="1 2">LMG 23690</strain>
    </source>
</reference>
<evidence type="ECO:0000313" key="2">
    <source>
        <dbReference type="Proteomes" id="UP000075360"/>
    </source>
</evidence>
<dbReference type="PATRIC" id="fig|446692.4.peg.2221"/>
<dbReference type="RefSeq" id="WP_061471398.1">
    <property type="nucleotide sequence ID" value="NZ_JAMZAG010000005.1"/>
</dbReference>
<sequence>MTAQQEAAHALTYLTTTSFIRGYWPVGCMEKKKYSTEDNVNVMSFSARTQARRKKGKHAYKKKVFRIQV</sequence>
<comment type="caution">
    <text evidence="1">The sequence shown here is derived from an EMBL/GenBank/DDBJ whole genome shotgun (WGS) entry which is preliminary data.</text>
</comment>
<gene>
    <name evidence="1" type="ORF">AD948_07790</name>
</gene>
<evidence type="ECO:0000313" key="1">
    <source>
        <dbReference type="EMBL" id="KXV59725.1"/>
    </source>
</evidence>
<name>A0A149U2L7_9PROT</name>
<dbReference type="EMBL" id="LHZU01000125">
    <property type="protein sequence ID" value="KXV59725.1"/>
    <property type="molecule type" value="Genomic_DNA"/>
</dbReference>
<organism evidence="1 2">
    <name type="scientific">Acetobacter senegalensis</name>
    <dbReference type="NCBI Taxonomy" id="446692"/>
    <lineage>
        <taxon>Bacteria</taxon>
        <taxon>Pseudomonadati</taxon>
        <taxon>Pseudomonadota</taxon>
        <taxon>Alphaproteobacteria</taxon>
        <taxon>Acetobacterales</taxon>
        <taxon>Acetobacteraceae</taxon>
        <taxon>Acetobacter</taxon>
    </lineage>
</organism>
<dbReference type="AlphaFoldDB" id="A0A149U2L7"/>
<accession>A0A149U2L7</accession>